<reference evidence="3 4" key="2">
    <citation type="submission" date="2015-09" db="EMBL/GenBank/DDBJ databases">
        <title>Heavy metals and arsenic resistance mechanisms in polyextremophilic archaea of the family Ferroplasmaceae.</title>
        <authorList>
            <person name="Bulaev A.G."/>
            <person name="Kanygina A.V."/>
        </authorList>
    </citation>
    <scope>NUCLEOTIDE SEQUENCE [LARGE SCALE GENOMIC DNA]</scope>
    <source>
        <strain evidence="3 4">VT</strain>
    </source>
</reference>
<reference evidence="2 5" key="1">
    <citation type="submission" date="2015-09" db="EMBL/GenBank/DDBJ databases">
        <title>Draft genome sequence of Acidiplasma aeolicum DSM 18409.</title>
        <authorList>
            <person name="Hemp J."/>
        </authorList>
    </citation>
    <scope>NUCLEOTIDE SEQUENCE [LARGE SCALE GENOMIC DNA]</scope>
    <source>
        <strain evidence="2 5">V</strain>
    </source>
</reference>
<evidence type="ECO:0000313" key="2">
    <source>
        <dbReference type="EMBL" id="KPV47157.1"/>
    </source>
</evidence>
<feature type="domain" description="HTH bat-type" evidence="1">
    <location>
        <begin position="159"/>
        <end position="211"/>
    </location>
</feature>
<dbReference type="PANTHER" id="PTHR34236:SF1">
    <property type="entry name" value="DIMETHYL SULFOXIDE REDUCTASE TRANSCRIPTIONAL ACTIVATOR"/>
    <property type="match status" value="1"/>
</dbReference>
<name>A0A0Q0RPN0_9ARCH</name>
<dbReference type="InterPro" id="IPR007050">
    <property type="entry name" value="HTH_bacterioopsin"/>
</dbReference>
<keyword evidence="4" id="KW-1185">Reference proteome</keyword>
<evidence type="ECO:0000259" key="1">
    <source>
        <dbReference type="Pfam" id="PF04967"/>
    </source>
</evidence>
<dbReference type="EMBL" id="LJCQ01000122">
    <property type="protein sequence ID" value="KPV47157.1"/>
    <property type="molecule type" value="Genomic_DNA"/>
</dbReference>
<protein>
    <recommendedName>
        <fullName evidence="1">HTH bat-type domain-containing protein</fullName>
    </recommendedName>
</protein>
<evidence type="ECO:0000313" key="5">
    <source>
        <dbReference type="Proteomes" id="UP000050515"/>
    </source>
</evidence>
<dbReference type="RefSeq" id="WP_048101284.1">
    <property type="nucleotide sequence ID" value="NZ_LJCQ01000122.1"/>
</dbReference>
<sequence>MYLINVKTKSSCSLSESTYNNDSKIILSYVGKTGKYFNSIFGYFAVNDDFKEKYHKDFNKIKFTAGKNFIAFSGNKRGHGIMNAIAENDAMPIFPFFSFTGLEHYFIVTYDKNSIEGIFNSISKSHNKIIEYDYVNLKSGDGILDISKKIYSMVHTLKITALERKLIKEALQNGYYEWPRTYSLQNIADEYGLSKPTVLFHIRNAEKKIIESILD</sequence>
<dbReference type="AlphaFoldDB" id="A0A0Q0RPN0"/>
<dbReference type="Proteomes" id="UP000050320">
    <property type="component" value="Unassembled WGS sequence"/>
</dbReference>
<evidence type="ECO:0000313" key="4">
    <source>
        <dbReference type="Proteomes" id="UP000050320"/>
    </source>
</evidence>
<dbReference type="Proteomes" id="UP000050515">
    <property type="component" value="Unassembled WGS sequence"/>
</dbReference>
<comment type="caution">
    <text evidence="3">The sequence shown here is derived from an EMBL/GenBank/DDBJ whole genome shotgun (WGS) entry which is preliminary data.</text>
</comment>
<gene>
    <name evidence="3" type="ORF">AOG54_05655</name>
    <name evidence="2" type="ORF">SE19_02255</name>
</gene>
<dbReference type="Pfam" id="PF04967">
    <property type="entry name" value="HTH_10"/>
    <property type="match status" value="1"/>
</dbReference>
<dbReference type="PATRIC" id="fig|507754.4.peg.1453"/>
<dbReference type="OrthoDB" id="168808at2157"/>
<accession>A0A0Q0RPN0</accession>
<dbReference type="GeneID" id="84221127"/>
<proteinExistence type="predicted"/>
<organism evidence="3 4">
    <name type="scientific">Acidiplasma aeolicum</name>
    <dbReference type="NCBI Taxonomy" id="507754"/>
    <lineage>
        <taxon>Archaea</taxon>
        <taxon>Methanobacteriati</taxon>
        <taxon>Thermoplasmatota</taxon>
        <taxon>Thermoplasmata</taxon>
        <taxon>Thermoplasmatales</taxon>
        <taxon>Ferroplasmaceae</taxon>
        <taxon>Acidiplasma</taxon>
    </lineage>
</organism>
<dbReference type="PANTHER" id="PTHR34236">
    <property type="entry name" value="DIMETHYL SULFOXIDE REDUCTASE TRANSCRIPTIONAL ACTIVATOR"/>
    <property type="match status" value="1"/>
</dbReference>
<evidence type="ECO:0000313" key="3">
    <source>
        <dbReference type="EMBL" id="KQB34113.1"/>
    </source>
</evidence>
<dbReference type="EMBL" id="LKBG01000255">
    <property type="protein sequence ID" value="KQB34113.1"/>
    <property type="molecule type" value="Genomic_DNA"/>
</dbReference>